<dbReference type="Gene3D" id="3.50.50.60">
    <property type="entry name" value="FAD/NAD(P)-binding domain"/>
    <property type="match status" value="2"/>
</dbReference>
<keyword evidence="2" id="KW-0285">Flavoprotein</keyword>
<dbReference type="InterPro" id="IPR002938">
    <property type="entry name" value="FAD-bd"/>
</dbReference>
<evidence type="ECO:0000313" key="7">
    <source>
        <dbReference type="Proteomes" id="UP000726737"/>
    </source>
</evidence>
<evidence type="ECO:0000313" key="6">
    <source>
        <dbReference type="EMBL" id="KAG0248303.1"/>
    </source>
</evidence>
<evidence type="ECO:0000256" key="4">
    <source>
        <dbReference type="ARBA" id="ARBA00023002"/>
    </source>
</evidence>
<evidence type="ECO:0000256" key="1">
    <source>
        <dbReference type="ARBA" id="ARBA00007992"/>
    </source>
</evidence>
<reference evidence="6" key="1">
    <citation type="journal article" date="2020" name="Fungal Divers.">
        <title>Resolving the Mortierellaceae phylogeny through synthesis of multi-gene phylogenetics and phylogenomics.</title>
        <authorList>
            <person name="Vandepol N."/>
            <person name="Liber J."/>
            <person name="Desiro A."/>
            <person name="Na H."/>
            <person name="Kennedy M."/>
            <person name="Barry K."/>
            <person name="Grigoriev I.V."/>
            <person name="Miller A.N."/>
            <person name="O'Donnell K."/>
            <person name="Stajich J.E."/>
            <person name="Bonito G."/>
        </authorList>
    </citation>
    <scope>NUCLEOTIDE SEQUENCE</scope>
    <source>
        <strain evidence="6">KOD948</strain>
    </source>
</reference>
<dbReference type="AlphaFoldDB" id="A0A9P6TVG9"/>
<feature type="domain" description="FAD-binding" evidence="5">
    <location>
        <begin position="387"/>
        <end position="474"/>
    </location>
</feature>
<dbReference type="PRINTS" id="PR00420">
    <property type="entry name" value="RNGMNOXGNASE"/>
</dbReference>
<evidence type="ECO:0000256" key="3">
    <source>
        <dbReference type="ARBA" id="ARBA00022827"/>
    </source>
</evidence>
<sequence length="549" mass="60663">MPPPATYDAPPPILSTSNTHPPHVLIVGGGIGGLTLSILFERAKIPYTILERSAHVRLLGSAIALGPGVLPLFEQLGLLEEIQKHSRPVARGVVWSEKLIPIMDLDHTSTRKRYGHLTRVIARPKLYQILLSRVPAGKMHMNKKVVSLQQDCPKLAPAQQQQQCPVMVSCADGSQYWGDILVGADGAHSITRRLIYQQIEDDYAVASTSAGISDTSENIHTMPLPLMSTSATSGAPIIVEPLPASDKEKLQFTSTCLVGQTRSGLDISKFRFVNGPECKVGSIIGDHKPFSWSVFSMPDDSICWMVTEHLGEALSSTPALTAESSSHCVTPIPPPSPPLSLVSSSSSSGSFLDSEWGPDKVDIMCGQVKQFPIPCGPSLTIGDLINHTDKEKISKVMLEEKLFETWSYKRIVLLGDACHKMHPSAGLGAVAAIQDAAVLSDLLYHLPTNASLRDITKVFESYREDRYPIAQQSYETSYQMSNLTEQSWISNFIRKVMNNLPKWIWYRVLDRLYEYRPQVSFLPRVEDHGEVPPLPLSYYYPGQNIIRKI</sequence>
<comment type="similarity">
    <text evidence="1">Belongs to the paxM FAD-dependent monooxygenase family.</text>
</comment>
<organism evidence="6 7">
    <name type="scientific">Mortierella polycephala</name>
    <dbReference type="NCBI Taxonomy" id="41804"/>
    <lineage>
        <taxon>Eukaryota</taxon>
        <taxon>Fungi</taxon>
        <taxon>Fungi incertae sedis</taxon>
        <taxon>Mucoromycota</taxon>
        <taxon>Mortierellomycotina</taxon>
        <taxon>Mortierellomycetes</taxon>
        <taxon>Mortierellales</taxon>
        <taxon>Mortierellaceae</taxon>
        <taxon>Mortierella</taxon>
    </lineage>
</organism>
<dbReference type="EMBL" id="JAAAJA010001034">
    <property type="protein sequence ID" value="KAG0248303.1"/>
    <property type="molecule type" value="Genomic_DNA"/>
</dbReference>
<dbReference type="PANTHER" id="PTHR47356">
    <property type="entry name" value="FAD-DEPENDENT MONOOXYGENASE ASQG-RELATED"/>
    <property type="match status" value="1"/>
</dbReference>
<dbReference type="GO" id="GO:0004497">
    <property type="term" value="F:monooxygenase activity"/>
    <property type="evidence" value="ECO:0007669"/>
    <property type="project" value="InterPro"/>
</dbReference>
<dbReference type="OrthoDB" id="655030at2759"/>
<dbReference type="GO" id="GO:0071949">
    <property type="term" value="F:FAD binding"/>
    <property type="evidence" value="ECO:0007669"/>
    <property type="project" value="InterPro"/>
</dbReference>
<keyword evidence="3" id="KW-0274">FAD</keyword>
<evidence type="ECO:0000259" key="5">
    <source>
        <dbReference type="Pfam" id="PF01494"/>
    </source>
</evidence>
<evidence type="ECO:0000256" key="2">
    <source>
        <dbReference type="ARBA" id="ARBA00022630"/>
    </source>
</evidence>
<dbReference type="Proteomes" id="UP000726737">
    <property type="component" value="Unassembled WGS sequence"/>
</dbReference>
<dbReference type="InterPro" id="IPR050562">
    <property type="entry name" value="FAD_mOase_fung"/>
</dbReference>
<dbReference type="InterPro" id="IPR036188">
    <property type="entry name" value="FAD/NAD-bd_sf"/>
</dbReference>
<dbReference type="SUPFAM" id="SSF51905">
    <property type="entry name" value="FAD/NAD(P)-binding domain"/>
    <property type="match status" value="1"/>
</dbReference>
<accession>A0A9P6TVG9</accession>
<dbReference type="PANTHER" id="PTHR47356:SF2">
    <property type="entry name" value="FAD-BINDING DOMAIN-CONTAINING PROTEIN-RELATED"/>
    <property type="match status" value="1"/>
</dbReference>
<keyword evidence="7" id="KW-1185">Reference proteome</keyword>
<comment type="caution">
    <text evidence="6">The sequence shown here is derived from an EMBL/GenBank/DDBJ whole genome shotgun (WGS) entry which is preliminary data.</text>
</comment>
<gene>
    <name evidence="6" type="ORF">BG011_000224</name>
</gene>
<protein>
    <recommendedName>
        <fullName evidence="5">FAD-binding domain-containing protein</fullName>
    </recommendedName>
</protein>
<proteinExistence type="inferred from homology"/>
<keyword evidence="4" id="KW-0560">Oxidoreductase</keyword>
<feature type="domain" description="FAD-binding" evidence="5">
    <location>
        <begin position="23"/>
        <end position="210"/>
    </location>
</feature>
<dbReference type="Pfam" id="PF01494">
    <property type="entry name" value="FAD_binding_3"/>
    <property type="match status" value="2"/>
</dbReference>
<name>A0A9P6TVG9_9FUNG</name>